<proteinExistence type="predicted"/>
<keyword evidence="3" id="KW-1185">Reference proteome</keyword>
<feature type="region of interest" description="Disordered" evidence="1">
    <location>
        <begin position="173"/>
        <end position="192"/>
    </location>
</feature>
<dbReference type="Proteomes" id="UP000199645">
    <property type="component" value="Unassembled WGS sequence"/>
</dbReference>
<protein>
    <recommendedName>
        <fullName evidence="4">SseB protein N-terminal domain-containing protein</fullName>
    </recommendedName>
</protein>
<evidence type="ECO:0008006" key="4">
    <source>
        <dbReference type="Google" id="ProtNLM"/>
    </source>
</evidence>
<dbReference type="STRING" id="35752.SAMN05421541_108198"/>
<dbReference type="AlphaFoldDB" id="A0A1I2HHC9"/>
<reference evidence="2 3" key="1">
    <citation type="submission" date="2016-10" db="EMBL/GenBank/DDBJ databases">
        <authorList>
            <person name="de Groot N.N."/>
        </authorList>
    </citation>
    <scope>NUCLEOTIDE SEQUENCE [LARGE SCALE GENOMIC DNA]</scope>
    <source>
        <strain evidence="2 3">DSM 43019</strain>
    </source>
</reference>
<organism evidence="2 3">
    <name type="scientific">Actinoplanes philippinensis</name>
    <dbReference type="NCBI Taxonomy" id="35752"/>
    <lineage>
        <taxon>Bacteria</taxon>
        <taxon>Bacillati</taxon>
        <taxon>Actinomycetota</taxon>
        <taxon>Actinomycetes</taxon>
        <taxon>Micromonosporales</taxon>
        <taxon>Micromonosporaceae</taxon>
        <taxon>Actinoplanes</taxon>
    </lineage>
</organism>
<sequence>MESLTDGLPAGEAVLLVDPEWESDEEGAEPPIEAVVGVWPVGPDGTTGRFRSNPEYFPHFEESPSDPVDAMLRLALDGDTEMARLRTVLCDSTFALAMNGDGNPLVDRSPDDVLCVIVATSAPHRARVAAPDWRLTDLDQLLAVTAAEGYDALVNPGGPAPARLTVDFLRETAGGAGQDLPGPQRAVGRDGR</sequence>
<dbReference type="EMBL" id="FONV01000008">
    <property type="protein sequence ID" value="SFF29092.1"/>
    <property type="molecule type" value="Genomic_DNA"/>
</dbReference>
<dbReference type="RefSeq" id="WP_239143989.1">
    <property type="nucleotide sequence ID" value="NZ_BOMT01000085.1"/>
</dbReference>
<gene>
    <name evidence="2" type="ORF">SAMN05421541_108198</name>
</gene>
<evidence type="ECO:0000313" key="2">
    <source>
        <dbReference type="EMBL" id="SFF29092.1"/>
    </source>
</evidence>
<accession>A0A1I2HHC9</accession>
<dbReference type="NCBIfam" id="NF033532">
    <property type="entry name" value="lone7para_assoc"/>
    <property type="match status" value="1"/>
</dbReference>
<evidence type="ECO:0000313" key="3">
    <source>
        <dbReference type="Proteomes" id="UP000199645"/>
    </source>
</evidence>
<evidence type="ECO:0000256" key="1">
    <source>
        <dbReference type="SAM" id="MobiDB-lite"/>
    </source>
</evidence>
<name>A0A1I2HHC9_9ACTN</name>
<dbReference type="InterPro" id="IPR047659">
    <property type="entry name" value="T7SS_assoc"/>
</dbReference>